<organism evidence="2 3">
    <name type="scientific">Conyzicola nivalis</name>
    <dbReference type="NCBI Taxonomy" id="1477021"/>
    <lineage>
        <taxon>Bacteria</taxon>
        <taxon>Bacillati</taxon>
        <taxon>Actinomycetota</taxon>
        <taxon>Actinomycetes</taxon>
        <taxon>Micrococcales</taxon>
        <taxon>Microbacteriaceae</taxon>
        <taxon>Conyzicola</taxon>
    </lineage>
</organism>
<keyword evidence="2" id="KW-0560">Oxidoreductase</keyword>
<keyword evidence="3" id="KW-1185">Reference proteome</keyword>
<dbReference type="EMBL" id="JBEPSJ010000003">
    <property type="protein sequence ID" value="MET4583357.1"/>
    <property type="molecule type" value="Genomic_DNA"/>
</dbReference>
<feature type="domain" description="Enoyl reductase (ER)" evidence="1">
    <location>
        <begin position="12"/>
        <end position="333"/>
    </location>
</feature>
<name>A0ABV2QQV3_9MICO</name>
<gene>
    <name evidence="2" type="ORF">ABIE21_002876</name>
</gene>
<proteinExistence type="predicted"/>
<dbReference type="Gene3D" id="3.40.50.720">
    <property type="entry name" value="NAD(P)-binding Rossmann-like Domain"/>
    <property type="match status" value="1"/>
</dbReference>
<dbReference type="InterPro" id="IPR036291">
    <property type="entry name" value="NAD(P)-bd_dom_sf"/>
</dbReference>
<dbReference type="GO" id="GO:0016491">
    <property type="term" value="F:oxidoreductase activity"/>
    <property type="evidence" value="ECO:0007669"/>
    <property type="project" value="UniProtKB-KW"/>
</dbReference>
<dbReference type="InterPro" id="IPR014188">
    <property type="entry name" value="Acrylyl-CoA_reductase_AcuI"/>
</dbReference>
<reference evidence="2 3" key="1">
    <citation type="submission" date="2024-06" db="EMBL/GenBank/DDBJ databases">
        <title>Sorghum-associated microbial communities from plants grown in Nebraska, USA.</title>
        <authorList>
            <person name="Schachtman D."/>
        </authorList>
    </citation>
    <scope>NUCLEOTIDE SEQUENCE [LARGE SCALE GENOMIC DNA]</scope>
    <source>
        <strain evidence="2 3">2857</strain>
    </source>
</reference>
<dbReference type="RefSeq" id="WP_354025512.1">
    <property type="nucleotide sequence ID" value="NZ_JBEPSJ010000003.1"/>
</dbReference>
<dbReference type="Pfam" id="PF08240">
    <property type="entry name" value="ADH_N"/>
    <property type="match status" value="1"/>
</dbReference>
<protein>
    <submittedName>
        <fullName evidence="2">Acrylyl-CoA reductase (NADPH)</fullName>
        <ecNumber evidence="2">1.3.1.-</ecNumber>
    </submittedName>
</protein>
<dbReference type="SUPFAM" id="SSF51735">
    <property type="entry name" value="NAD(P)-binding Rossmann-fold domains"/>
    <property type="match status" value="1"/>
</dbReference>
<dbReference type="PANTHER" id="PTHR43677:SF1">
    <property type="entry name" value="ACRYLYL-COA REDUCTASE ACUI-RELATED"/>
    <property type="match status" value="1"/>
</dbReference>
<dbReference type="InterPro" id="IPR051397">
    <property type="entry name" value="Zn-ADH-like_protein"/>
</dbReference>
<dbReference type="InterPro" id="IPR013154">
    <property type="entry name" value="ADH-like_N"/>
</dbReference>
<dbReference type="SUPFAM" id="SSF50129">
    <property type="entry name" value="GroES-like"/>
    <property type="match status" value="1"/>
</dbReference>
<evidence type="ECO:0000313" key="2">
    <source>
        <dbReference type="EMBL" id="MET4583357.1"/>
    </source>
</evidence>
<sequence>MFRAIVVTRPTDSPASAELRTDVTDASLGEGDVAIDVEYSSINFKDGLALTGRPGVIKAERMIAGIDLVGVVTAAPEPVEGRASTGSASVGDRVIVNGFGIGENHPGGLSERARVKAEWLVPLPDGLSPARAAAIGTAGFTAMLSVLAIEKSSRPADGGEVLVTGASGGVGSIAIALLSRLGYRVTASTGRESEHGYLRSLGATDVIDRATLSEPGKPLQSQRWAAAIDSVGSHTLANVLAQTNYGGVVASCGLAQGGDLPTTVMPFILRGVSLVGINSVYCPLPLRLEAWQRLAEDLDPDLLDSLTTSVGLDGAIGVAERIMAGEVRGRTVVDVRN</sequence>
<dbReference type="Pfam" id="PF00107">
    <property type="entry name" value="ADH_zinc_N"/>
    <property type="match status" value="1"/>
</dbReference>
<accession>A0ABV2QQV3</accession>
<dbReference type="NCBIfam" id="TIGR02823">
    <property type="entry name" value="oxido_YhdH"/>
    <property type="match status" value="1"/>
</dbReference>
<dbReference type="Gene3D" id="3.90.180.10">
    <property type="entry name" value="Medium-chain alcohol dehydrogenases, catalytic domain"/>
    <property type="match status" value="1"/>
</dbReference>
<dbReference type="CDD" id="cd08288">
    <property type="entry name" value="MDR_yhdh"/>
    <property type="match status" value="1"/>
</dbReference>
<dbReference type="Proteomes" id="UP001549257">
    <property type="component" value="Unassembled WGS sequence"/>
</dbReference>
<dbReference type="EC" id="1.3.1.-" evidence="2"/>
<dbReference type="InterPro" id="IPR011032">
    <property type="entry name" value="GroES-like_sf"/>
</dbReference>
<comment type="caution">
    <text evidence="2">The sequence shown here is derived from an EMBL/GenBank/DDBJ whole genome shotgun (WGS) entry which is preliminary data.</text>
</comment>
<evidence type="ECO:0000259" key="1">
    <source>
        <dbReference type="SMART" id="SM00829"/>
    </source>
</evidence>
<dbReference type="SMART" id="SM00829">
    <property type="entry name" value="PKS_ER"/>
    <property type="match status" value="1"/>
</dbReference>
<dbReference type="InterPro" id="IPR013149">
    <property type="entry name" value="ADH-like_C"/>
</dbReference>
<dbReference type="InterPro" id="IPR020843">
    <property type="entry name" value="ER"/>
</dbReference>
<dbReference type="PANTHER" id="PTHR43677">
    <property type="entry name" value="SHORT-CHAIN DEHYDROGENASE/REDUCTASE"/>
    <property type="match status" value="1"/>
</dbReference>
<evidence type="ECO:0000313" key="3">
    <source>
        <dbReference type="Proteomes" id="UP001549257"/>
    </source>
</evidence>